<protein>
    <submittedName>
        <fullName evidence="1">Putative ovule protein</fullName>
    </submittedName>
</protein>
<dbReference type="AlphaFoldDB" id="A0A0V0GXE4"/>
<sequence>MFSCIIELQKAQPRGSDPQWTLGKELTGLIEKRIPVGILSQKKGKTTSSLFKSQFHAETTTDIKTRCNTSSTRTM</sequence>
<evidence type="ECO:0000313" key="1">
    <source>
        <dbReference type="EMBL" id="JAP12455.1"/>
    </source>
</evidence>
<reference evidence="1" key="1">
    <citation type="submission" date="2015-12" db="EMBL/GenBank/DDBJ databases">
        <title>Gene expression during late stages of embryo sac development: a critical building block for successful pollen-pistil interactions.</title>
        <authorList>
            <person name="Liu Y."/>
            <person name="Joly V."/>
            <person name="Sabar M."/>
            <person name="Matton D.P."/>
        </authorList>
    </citation>
    <scope>NUCLEOTIDE SEQUENCE</scope>
</reference>
<accession>A0A0V0GXE4</accession>
<organism evidence="1">
    <name type="scientific">Solanum chacoense</name>
    <name type="common">Chaco potato</name>
    <dbReference type="NCBI Taxonomy" id="4108"/>
    <lineage>
        <taxon>Eukaryota</taxon>
        <taxon>Viridiplantae</taxon>
        <taxon>Streptophyta</taxon>
        <taxon>Embryophyta</taxon>
        <taxon>Tracheophyta</taxon>
        <taxon>Spermatophyta</taxon>
        <taxon>Magnoliopsida</taxon>
        <taxon>eudicotyledons</taxon>
        <taxon>Gunneridae</taxon>
        <taxon>Pentapetalae</taxon>
        <taxon>asterids</taxon>
        <taxon>lamiids</taxon>
        <taxon>Solanales</taxon>
        <taxon>Solanaceae</taxon>
        <taxon>Solanoideae</taxon>
        <taxon>Solaneae</taxon>
        <taxon>Solanum</taxon>
    </lineage>
</organism>
<name>A0A0V0GXE4_SOLCH</name>
<dbReference type="EMBL" id="GEDG01029574">
    <property type="protein sequence ID" value="JAP12455.1"/>
    <property type="molecule type" value="Transcribed_RNA"/>
</dbReference>
<proteinExistence type="predicted"/>